<dbReference type="KEGG" id="pbas:SMSP2_01802"/>
<keyword evidence="3" id="KW-1185">Reference proteome</keyword>
<evidence type="ECO:0000313" key="2">
    <source>
        <dbReference type="EMBL" id="AQQ71428.1"/>
    </source>
</evidence>
<proteinExistence type="predicted"/>
<evidence type="ECO:0000256" key="1">
    <source>
        <dbReference type="SAM" id="MobiDB-lite"/>
    </source>
</evidence>
<evidence type="ECO:0000313" key="3">
    <source>
        <dbReference type="Proteomes" id="UP000188181"/>
    </source>
</evidence>
<feature type="compositionally biased region" description="Polar residues" evidence="1">
    <location>
        <begin position="36"/>
        <end position="48"/>
    </location>
</feature>
<reference evidence="3" key="1">
    <citation type="submission" date="2017-02" db="EMBL/GenBank/DDBJ databases">
        <title>Comparative genomics and description of representatives of a novel lineage of planctomycetes thriving in anoxic sediments.</title>
        <authorList>
            <person name="Spring S."/>
            <person name="Bunk B."/>
            <person name="Sproer C."/>
        </authorList>
    </citation>
    <scope>NUCLEOTIDE SEQUENCE [LARGE SCALE GENOMIC DNA]</scope>
    <source>
        <strain evidence="3">SM-Chi-D1</strain>
    </source>
</reference>
<dbReference type="Proteomes" id="UP000188181">
    <property type="component" value="Chromosome"/>
</dbReference>
<dbReference type="EMBL" id="CP019646">
    <property type="protein sequence ID" value="AQQ71428.1"/>
    <property type="molecule type" value="Genomic_DNA"/>
</dbReference>
<protein>
    <submittedName>
        <fullName evidence="2">Uncharacterized protein</fullName>
    </submittedName>
</protein>
<gene>
    <name evidence="2" type="ORF">SMSP2_01802</name>
</gene>
<dbReference type="PROSITE" id="PS51257">
    <property type="entry name" value="PROKAR_LIPOPROTEIN"/>
    <property type="match status" value="1"/>
</dbReference>
<accession>A0A1Q2MFV3</accession>
<name>A0A1Q2MFV3_9BACT</name>
<organism evidence="2 3">
    <name type="scientific">Limihaloglobus sulfuriphilus</name>
    <dbReference type="NCBI Taxonomy" id="1851148"/>
    <lineage>
        <taxon>Bacteria</taxon>
        <taxon>Pseudomonadati</taxon>
        <taxon>Planctomycetota</taxon>
        <taxon>Phycisphaerae</taxon>
        <taxon>Sedimentisphaerales</taxon>
        <taxon>Sedimentisphaeraceae</taxon>
        <taxon>Limihaloglobus</taxon>
    </lineage>
</organism>
<feature type="region of interest" description="Disordered" evidence="1">
    <location>
        <begin position="34"/>
        <end position="76"/>
    </location>
</feature>
<sequence precursor="true">MIRVIFLLSLLGVCFFVVGCTSNNIEVTNVTENNSDELSQNSNSQQHENIAEESDYYPDMSYSGSLFNDGDIKHID</sequence>
<dbReference type="AlphaFoldDB" id="A0A1Q2MFV3"/>